<evidence type="ECO:0000256" key="2">
    <source>
        <dbReference type="SAM" id="MobiDB-lite"/>
    </source>
</evidence>
<dbReference type="Gene3D" id="3.40.50.150">
    <property type="entry name" value="Vaccinia Virus protein VP39"/>
    <property type="match status" value="1"/>
</dbReference>
<dbReference type="Pfam" id="PF13489">
    <property type="entry name" value="Methyltransf_23"/>
    <property type="match status" value="1"/>
</dbReference>
<comment type="caution">
    <text evidence="3">The sequence shown here is derived from an EMBL/GenBank/DDBJ whole genome shotgun (WGS) entry which is preliminary data.</text>
</comment>
<gene>
    <name evidence="3" type="ORF">NKR19_g1719</name>
</gene>
<dbReference type="PANTHER" id="PTHR43591:SF10">
    <property type="entry name" value="ABC TRANSMEMBRANE TYPE-1 DOMAIN-CONTAINING PROTEIN-RELATED"/>
    <property type="match status" value="1"/>
</dbReference>
<feature type="compositionally biased region" description="Low complexity" evidence="2">
    <location>
        <begin position="83"/>
        <end position="95"/>
    </location>
</feature>
<dbReference type="EMBL" id="JANBVN010000016">
    <property type="protein sequence ID" value="KAJ9161959.1"/>
    <property type="molecule type" value="Genomic_DNA"/>
</dbReference>
<dbReference type="SUPFAM" id="SSF53335">
    <property type="entry name" value="S-adenosyl-L-methionine-dependent methyltransferases"/>
    <property type="match status" value="1"/>
</dbReference>
<dbReference type="GO" id="GO:0032259">
    <property type="term" value="P:methylation"/>
    <property type="evidence" value="ECO:0007669"/>
    <property type="project" value="UniProtKB-KW"/>
</dbReference>
<keyword evidence="3" id="KW-0808">Transferase</keyword>
<dbReference type="InterPro" id="IPR029063">
    <property type="entry name" value="SAM-dependent_MTases_sf"/>
</dbReference>
<protein>
    <submittedName>
        <fullName evidence="3">S-adenosyl-L-methionine-dependent methyltransferase</fullName>
    </submittedName>
</protein>
<dbReference type="CDD" id="cd02440">
    <property type="entry name" value="AdoMet_MTases"/>
    <property type="match status" value="1"/>
</dbReference>
<sequence>MASNPPSPVASSPKNPGGAASLAGSPPKVVSPADTQSPKSATSAGAVAENTIEPESAEPGVQGPQHVGQAHAHAQDEDEGRFSDSASTSSASVSSRVRDYVFENNRRYHRYQEGRYLIPNDEPEQEREDMKHAMVVSVCDGQLHFAPISHPQRILDIGTGTGIWAIDMGDEYPGAEVIGIDLSPIQPNWVPPNVKFMVDDAEQEWLFGSNTFDLVHARFVCMAIKNWPQLLERAYDAIKPGGWIELQELRFVVQCDDDTRPPDYGYGRFAELCIAGFRAFNIDPLSMERNTELLVEGGFQDVQKKVWKVPIGTWPRDPKLKKAGLYNRAMIYDALQAVALAPLTRGLKWSTAEVELFLVDVRKSLLDSSAQTYLTFHSVYGQKPTS</sequence>
<comment type="similarity">
    <text evidence="1">Belongs to the methyltransferase superfamily. LaeA methyltransferase family.</text>
</comment>
<name>A0AA38W0J2_9PEZI</name>
<evidence type="ECO:0000313" key="4">
    <source>
        <dbReference type="Proteomes" id="UP001174691"/>
    </source>
</evidence>
<accession>A0AA38W0J2</accession>
<evidence type="ECO:0000313" key="3">
    <source>
        <dbReference type="EMBL" id="KAJ9161959.1"/>
    </source>
</evidence>
<reference evidence="3" key="1">
    <citation type="submission" date="2022-07" db="EMBL/GenBank/DDBJ databases">
        <title>Fungi with potential for degradation of polypropylene.</title>
        <authorList>
            <person name="Gostincar C."/>
        </authorList>
    </citation>
    <scope>NUCLEOTIDE SEQUENCE</scope>
    <source>
        <strain evidence="3">EXF-13287</strain>
    </source>
</reference>
<dbReference type="Proteomes" id="UP001174691">
    <property type="component" value="Unassembled WGS sequence"/>
</dbReference>
<keyword evidence="3" id="KW-0489">Methyltransferase</keyword>
<feature type="compositionally biased region" description="Polar residues" evidence="2">
    <location>
        <begin position="33"/>
        <end position="43"/>
    </location>
</feature>
<evidence type="ECO:0000256" key="1">
    <source>
        <dbReference type="ARBA" id="ARBA00038158"/>
    </source>
</evidence>
<dbReference type="PANTHER" id="PTHR43591">
    <property type="entry name" value="METHYLTRANSFERASE"/>
    <property type="match status" value="1"/>
</dbReference>
<dbReference type="AlphaFoldDB" id="A0AA38W0J2"/>
<organism evidence="3 4">
    <name type="scientific">Coniochaeta hoffmannii</name>
    <dbReference type="NCBI Taxonomy" id="91930"/>
    <lineage>
        <taxon>Eukaryota</taxon>
        <taxon>Fungi</taxon>
        <taxon>Dikarya</taxon>
        <taxon>Ascomycota</taxon>
        <taxon>Pezizomycotina</taxon>
        <taxon>Sordariomycetes</taxon>
        <taxon>Sordariomycetidae</taxon>
        <taxon>Coniochaetales</taxon>
        <taxon>Coniochaetaceae</taxon>
        <taxon>Coniochaeta</taxon>
    </lineage>
</organism>
<feature type="region of interest" description="Disordered" evidence="2">
    <location>
        <begin position="1"/>
        <end position="95"/>
    </location>
</feature>
<dbReference type="GO" id="GO:0008168">
    <property type="term" value="F:methyltransferase activity"/>
    <property type="evidence" value="ECO:0007669"/>
    <property type="project" value="UniProtKB-KW"/>
</dbReference>
<proteinExistence type="inferred from homology"/>
<keyword evidence="4" id="KW-1185">Reference proteome</keyword>